<accession>A0A2P4XEQ7</accession>
<comment type="caution">
    <text evidence="1">The sequence shown here is derived from an EMBL/GenBank/DDBJ whole genome shotgun (WGS) entry which is preliminary data.</text>
</comment>
<dbReference type="EMBL" id="NCKW01011214">
    <property type="protein sequence ID" value="POM64033.1"/>
    <property type="molecule type" value="Genomic_DNA"/>
</dbReference>
<name>A0A2P4XEQ7_9STRA</name>
<evidence type="ECO:0000313" key="2">
    <source>
        <dbReference type="Proteomes" id="UP000237271"/>
    </source>
</evidence>
<dbReference type="OrthoDB" id="126233at2759"/>
<proteinExistence type="predicted"/>
<evidence type="ECO:0000313" key="1">
    <source>
        <dbReference type="EMBL" id="POM64033.1"/>
    </source>
</evidence>
<gene>
    <name evidence="1" type="ORF">PHPALM_20495</name>
</gene>
<protein>
    <submittedName>
        <fullName evidence="1">Uncharacterized protein</fullName>
    </submittedName>
</protein>
<dbReference type="AlphaFoldDB" id="A0A2P4XEQ7"/>
<keyword evidence="2" id="KW-1185">Reference proteome</keyword>
<dbReference type="Proteomes" id="UP000237271">
    <property type="component" value="Unassembled WGS sequence"/>
</dbReference>
<organism evidence="1 2">
    <name type="scientific">Phytophthora palmivora</name>
    <dbReference type="NCBI Taxonomy" id="4796"/>
    <lineage>
        <taxon>Eukaryota</taxon>
        <taxon>Sar</taxon>
        <taxon>Stramenopiles</taxon>
        <taxon>Oomycota</taxon>
        <taxon>Peronosporomycetes</taxon>
        <taxon>Peronosporales</taxon>
        <taxon>Peronosporaceae</taxon>
        <taxon>Phytophthora</taxon>
    </lineage>
</organism>
<sequence>MSHSSDDEPFFGYEWVDDHILVEPDRDNRLELAESTLRLSMMAVLGPESINDDKVSPWSTELQAPLSHMEHLSMPSDKVRKCLDRISAILGQKKSNKLQLQKLLGSLRHLTLCLRSAKPFFQKLHSMCSRLQPFQAVRLDAASHQDLCWLNHILPFGHLEKLPLRFFGRLPTPDINLYMDASDTGLVALHPAKDEFIQLQFDTEEIFLIQTSESSGYTINVREHLCIALAAWCWGHNGNRFLISSHSMLE</sequence>
<reference evidence="1 2" key="1">
    <citation type="journal article" date="2017" name="Genome Biol. Evol.">
        <title>Phytophthora megakarya and P. palmivora, closely related causal agents of cacao black pod rot, underwent increases in genome sizes and gene numbers by different mechanisms.</title>
        <authorList>
            <person name="Ali S.S."/>
            <person name="Shao J."/>
            <person name="Lary D.J."/>
            <person name="Kronmiller B."/>
            <person name="Shen D."/>
            <person name="Strem M.D."/>
            <person name="Amoako-Attah I."/>
            <person name="Akrofi A.Y."/>
            <person name="Begoude B.A."/>
            <person name="Ten Hoopen G.M."/>
            <person name="Coulibaly K."/>
            <person name="Kebe B.I."/>
            <person name="Melnick R.L."/>
            <person name="Guiltinan M.J."/>
            <person name="Tyler B.M."/>
            <person name="Meinhardt L.W."/>
            <person name="Bailey B.A."/>
        </authorList>
    </citation>
    <scope>NUCLEOTIDE SEQUENCE [LARGE SCALE GENOMIC DNA]</scope>
    <source>
        <strain evidence="2">sbr112.9</strain>
    </source>
</reference>